<dbReference type="RefSeq" id="XP_040632995.1">
    <property type="nucleotide sequence ID" value="XM_040771493.1"/>
</dbReference>
<proteinExistence type="predicted"/>
<dbReference type="AlphaFoldDB" id="M5G788"/>
<evidence type="ECO:0000313" key="2">
    <source>
        <dbReference type="EMBL" id="EJU06101.1"/>
    </source>
</evidence>
<gene>
    <name evidence="2" type="ORF">DACRYDRAFT_19403</name>
</gene>
<evidence type="ECO:0000313" key="3">
    <source>
        <dbReference type="Proteomes" id="UP000030653"/>
    </source>
</evidence>
<sequence length="74" mass="8212">MDPTTPTPTAQATSTTEPAEQTVQIHNSNINHPLQPTPNGPTSAEDGQRPRPISWHRARFSSRKQHVRKGTVVY</sequence>
<feature type="region of interest" description="Disordered" evidence="1">
    <location>
        <begin position="1"/>
        <end position="74"/>
    </location>
</feature>
<reference evidence="2 3" key="1">
    <citation type="journal article" date="2012" name="Science">
        <title>The Paleozoic origin of enzymatic lignin decomposition reconstructed from 31 fungal genomes.</title>
        <authorList>
            <person name="Floudas D."/>
            <person name="Binder M."/>
            <person name="Riley R."/>
            <person name="Barry K."/>
            <person name="Blanchette R.A."/>
            <person name="Henrissat B."/>
            <person name="Martinez A.T."/>
            <person name="Otillar R."/>
            <person name="Spatafora J.W."/>
            <person name="Yadav J.S."/>
            <person name="Aerts A."/>
            <person name="Benoit I."/>
            <person name="Boyd A."/>
            <person name="Carlson A."/>
            <person name="Copeland A."/>
            <person name="Coutinho P.M."/>
            <person name="de Vries R.P."/>
            <person name="Ferreira P."/>
            <person name="Findley K."/>
            <person name="Foster B."/>
            <person name="Gaskell J."/>
            <person name="Glotzer D."/>
            <person name="Gorecki P."/>
            <person name="Heitman J."/>
            <person name="Hesse C."/>
            <person name="Hori C."/>
            <person name="Igarashi K."/>
            <person name="Jurgens J.A."/>
            <person name="Kallen N."/>
            <person name="Kersten P."/>
            <person name="Kohler A."/>
            <person name="Kuees U."/>
            <person name="Kumar T.K.A."/>
            <person name="Kuo A."/>
            <person name="LaButti K."/>
            <person name="Larrondo L.F."/>
            <person name="Lindquist E."/>
            <person name="Ling A."/>
            <person name="Lombard V."/>
            <person name="Lucas S."/>
            <person name="Lundell T."/>
            <person name="Martin R."/>
            <person name="McLaughlin D.J."/>
            <person name="Morgenstern I."/>
            <person name="Morin E."/>
            <person name="Murat C."/>
            <person name="Nagy L.G."/>
            <person name="Nolan M."/>
            <person name="Ohm R.A."/>
            <person name="Patyshakuliyeva A."/>
            <person name="Rokas A."/>
            <person name="Ruiz-Duenas F.J."/>
            <person name="Sabat G."/>
            <person name="Salamov A."/>
            <person name="Samejima M."/>
            <person name="Schmutz J."/>
            <person name="Slot J.C."/>
            <person name="St John F."/>
            <person name="Stenlid J."/>
            <person name="Sun H."/>
            <person name="Sun S."/>
            <person name="Syed K."/>
            <person name="Tsang A."/>
            <person name="Wiebenga A."/>
            <person name="Young D."/>
            <person name="Pisabarro A."/>
            <person name="Eastwood D.C."/>
            <person name="Martin F."/>
            <person name="Cullen D."/>
            <person name="Grigoriev I.V."/>
            <person name="Hibbett D.S."/>
        </authorList>
    </citation>
    <scope>NUCLEOTIDE SEQUENCE [LARGE SCALE GENOMIC DNA]</scope>
    <source>
        <strain evidence="2 3">DJM-731 SS1</strain>
    </source>
</reference>
<accession>M5G788</accession>
<organism evidence="2 3">
    <name type="scientific">Dacryopinax primogenitus (strain DJM 731)</name>
    <name type="common">Brown rot fungus</name>
    <dbReference type="NCBI Taxonomy" id="1858805"/>
    <lineage>
        <taxon>Eukaryota</taxon>
        <taxon>Fungi</taxon>
        <taxon>Dikarya</taxon>
        <taxon>Basidiomycota</taxon>
        <taxon>Agaricomycotina</taxon>
        <taxon>Dacrymycetes</taxon>
        <taxon>Dacrymycetales</taxon>
        <taxon>Dacrymycetaceae</taxon>
        <taxon>Dacryopinax</taxon>
    </lineage>
</organism>
<name>M5G788_DACPD</name>
<feature type="compositionally biased region" description="Basic residues" evidence="1">
    <location>
        <begin position="54"/>
        <end position="74"/>
    </location>
</feature>
<feature type="compositionally biased region" description="Polar residues" evidence="1">
    <location>
        <begin position="23"/>
        <end position="34"/>
    </location>
</feature>
<dbReference type="GeneID" id="63686555"/>
<feature type="compositionally biased region" description="Low complexity" evidence="1">
    <location>
        <begin position="1"/>
        <end position="22"/>
    </location>
</feature>
<evidence type="ECO:0000256" key="1">
    <source>
        <dbReference type="SAM" id="MobiDB-lite"/>
    </source>
</evidence>
<protein>
    <submittedName>
        <fullName evidence="2">Uncharacterized protein</fullName>
    </submittedName>
</protein>
<keyword evidence="3" id="KW-1185">Reference proteome</keyword>
<dbReference type="Proteomes" id="UP000030653">
    <property type="component" value="Unassembled WGS sequence"/>
</dbReference>
<dbReference type="HOGENOM" id="CLU_2687776_0_0_1"/>
<dbReference type="EMBL" id="JH795855">
    <property type="protein sequence ID" value="EJU06101.1"/>
    <property type="molecule type" value="Genomic_DNA"/>
</dbReference>